<dbReference type="AlphaFoldDB" id="A0A3P7NS89"/>
<dbReference type="Proteomes" id="UP000279029">
    <property type="component" value="Chromosome"/>
</dbReference>
<dbReference type="InterPro" id="IPR052770">
    <property type="entry name" value="Cobalt_transport_CbiQ"/>
</dbReference>
<keyword evidence="8" id="KW-1185">Reference proteome</keyword>
<dbReference type="InterPro" id="IPR012809">
    <property type="entry name" value="ECF_CbiQ"/>
</dbReference>
<comment type="subcellular location">
    <subcellularLocation>
        <location evidence="1">Cell membrane</location>
        <topology evidence="1">Multi-pass membrane protein</topology>
    </subcellularLocation>
</comment>
<gene>
    <name evidence="7" type="ORF">PATL70BA_0220</name>
</gene>
<dbReference type="InterPro" id="IPR003339">
    <property type="entry name" value="ABC/ECF_trnsptr_transmembrane"/>
</dbReference>
<dbReference type="PANTHER" id="PTHR43723">
    <property type="entry name" value="COBALT TRANSPORT PROTEIN CBIQ"/>
    <property type="match status" value="1"/>
</dbReference>
<dbReference type="EMBL" id="LR130778">
    <property type="protein sequence ID" value="VDN46064.1"/>
    <property type="molecule type" value="Genomic_DNA"/>
</dbReference>
<name>A0A3P7NS89_9FIRM</name>
<evidence type="ECO:0000256" key="4">
    <source>
        <dbReference type="ARBA" id="ARBA00022989"/>
    </source>
</evidence>
<sequence length="134" mass="15777">MTIGQASPWLYITRESLWMGIEVMIRVMSSFSIMLFLILTTSIWEIGRFLRWVKVPKLFVEILLLTYRFLFLIYEEGMDMIMAQELRSGYYGVGNAFKSLSLLLGQLFLNTIIRAQEMEEGLQMRLYEGEYLYG</sequence>
<evidence type="ECO:0000256" key="1">
    <source>
        <dbReference type="ARBA" id="ARBA00004651"/>
    </source>
</evidence>
<keyword evidence="5 6" id="KW-0472">Membrane</keyword>
<keyword evidence="2" id="KW-1003">Cell membrane</keyword>
<evidence type="ECO:0000256" key="2">
    <source>
        <dbReference type="ARBA" id="ARBA00022475"/>
    </source>
</evidence>
<evidence type="ECO:0000256" key="3">
    <source>
        <dbReference type="ARBA" id="ARBA00022692"/>
    </source>
</evidence>
<dbReference type="CDD" id="cd16914">
    <property type="entry name" value="EcfT"/>
    <property type="match status" value="1"/>
</dbReference>
<dbReference type="NCBIfam" id="TIGR02454">
    <property type="entry name" value="ECF_T_CbiQ"/>
    <property type="match status" value="1"/>
</dbReference>
<accession>A0A3P7NS89</accession>
<organism evidence="7 8">
    <name type="scientific">Petrocella atlantisensis</name>
    <dbReference type="NCBI Taxonomy" id="2173034"/>
    <lineage>
        <taxon>Bacteria</taxon>
        <taxon>Bacillati</taxon>
        <taxon>Bacillota</taxon>
        <taxon>Clostridia</taxon>
        <taxon>Lachnospirales</taxon>
        <taxon>Vallitaleaceae</taxon>
        <taxon>Petrocella</taxon>
    </lineage>
</organism>
<protein>
    <submittedName>
        <fullName evidence="7">Cobalt ECF transporter T component CbiQ</fullName>
    </submittedName>
</protein>
<proteinExistence type="predicted"/>
<dbReference type="GO" id="GO:0043190">
    <property type="term" value="C:ATP-binding cassette (ABC) transporter complex"/>
    <property type="evidence" value="ECO:0007669"/>
    <property type="project" value="InterPro"/>
</dbReference>
<evidence type="ECO:0000313" key="7">
    <source>
        <dbReference type="EMBL" id="VDN46064.1"/>
    </source>
</evidence>
<feature type="transmembrane region" description="Helical" evidence="6">
    <location>
        <begin position="23"/>
        <end position="46"/>
    </location>
</feature>
<dbReference type="Pfam" id="PF02361">
    <property type="entry name" value="CbiQ"/>
    <property type="match status" value="1"/>
</dbReference>
<dbReference type="KEGG" id="cbar:PATL70BA_0220"/>
<evidence type="ECO:0000256" key="5">
    <source>
        <dbReference type="ARBA" id="ARBA00023136"/>
    </source>
</evidence>
<keyword evidence="4 6" id="KW-1133">Transmembrane helix</keyword>
<evidence type="ECO:0000313" key="8">
    <source>
        <dbReference type="Proteomes" id="UP000279029"/>
    </source>
</evidence>
<keyword evidence="3 6" id="KW-0812">Transmembrane</keyword>
<reference evidence="7 8" key="1">
    <citation type="submission" date="2018-09" db="EMBL/GenBank/DDBJ databases">
        <authorList>
            <person name="Postec A."/>
        </authorList>
    </citation>
    <scope>NUCLEOTIDE SEQUENCE [LARGE SCALE GENOMIC DNA]</scope>
    <source>
        <strain evidence="7">70B-A</strain>
    </source>
</reference>
<evidence type="ECO:0000256" key="6">
    <source>
        <dbReference type="SAM" id="Phobius"/>
    </source>
</evidence>
<dbReference type="GO" id="GO:0006824">
    <property type="term" value="P:cobalt ion transport"/>
    <property type="evidence" value="ECO:0007669"/>
    <property type="project" value="InterPro"/>
</dbReference>
<dbReference type="PANTHER" id="PTHR43723:SF1">
    <property type="entry name" value="COBALT TRANSPORT PROTEIN CBIQ"/>
    <property type="match status" value="1"/>
</dbReference>